<protein>
    <submittedName>
        <fullName evidence="1">Uncharacterized protein</fullName>
    </submittedName>
</protein>
<dbReference type="RefSeq" id="WP_208339691.1">
    <property type="nucleotide sequence ID" value="NZ_CAWQFN010000556.1"/>
</dbReference>
<evidence type="ECO:0000313" key="1">
    <source>
        <dbReference type="EMBL" id="MDR9893994.1"/>
    </source>
</evidence>
<dbReference type="EMBL" id="JAALHA020000001">
    <property type="protein sequence ID" value="MDR9893994.1"/>
    <property type="molecule type" value="Genomic_DNA"/>
</dbReference>
<reference evidence="2" key="1">
    <citation type="journal article" date="2021" name="Science">
        <title>Hunting the eagle killer: A cyanobacterial neurotoxin causes vacuolar myelinopathy.</title>
        <authorList>
            <person name="Breinlinger S."/>
            <person name="Phillips T.J."/>
            <person name="Haram B.N."/>
            <person name="Mares J."/>
            <person name="Martinez Yerena J.A."/>
            <person name="Hrouzek P."/>
            <person name="Sobotka R."/>
            <person name="Henderson W.M."/>
            <person name="Schmieder P."/>
            <person name="Williams S.M."/>
            <person name="Lauderdale J.D."/>
            <person name="Wilde H.D."/>
            <person name="Gerrin W."/>
            <person name="Kust A."/>
            <person name="Washington J.W."/>
            <person name="Wagner C."/>
            <person name="Geier B."/>
            <person name="Liebeke M."/>
            <person name="Enke H."/>
            <person name="Niedermeyer T.H.J."/>
            <person name="Wilde S.B."/>
        </authorList>
    </citation>
    <scope>NUCLEOTIDE SEQUENCE [LARGE SCALE GENOMIC DNA]</scope>
    <source>
        <strain evidence="2">Thurmond2011</strain>
    </source>
</reference>
<keyword evidence="2" id="KW-1185">Reference proteome</keyword>
<organism evidence="1 2">
    <name type="scientific">Aetokthonos hydrillicola Thurmond2011</name>
    <dbReference type="NCBI Taxonomy" id="2712845"/>
    <lineage>
        <taxon>Bacteria</taxon>
        <taxon>Bacillati</taxon>
        <taxon>Cyanobacteriota</taxon>
        <taxon>Cyanophyceae</taxon>
        <taxon>Nostocales</taxon>
        <taxon>Hapalosiphonaceae</taxon>
        <taxon>Aetokthonos</taxon>
    </lineage>
</organism>
<dbReference type="Proteomes" id="UP000667802">
    <property type="component" value="Unassembled WGS sequence"/>
</dbReference>
<gene>
    <name evidence="1" type="ORF">G7B40_005325</name>
</gene>
<name>A0AAP5I566_9CYAN</name>
<proteinExistence type="predicted"/>
<evidence type="ECO:0000313" key="2">
    <source>
        <dbReference type="Proteomes" id="UP000667802"/>
    </source>
</evidence>
<sequence>MAIYRLDFIKELRLAVYLNDRENIQHIIDTLHLCPSLYHHYVLIFYSIFYKPRERLPKCPQGSISLDWWTAFLNPETL</sequence>
<accession>A0AAP5I566</accession>
<comment type="caution">
    <text evidence="1">The sequence shown here is derived from an EMBL/GenBank/DDBJ whole genome shotgun (WGS) entry which is preliminary data.</text>
</comment>
<dbReference type="AlphaFoldDB" id="A0AAP5I566"/>